<protein>
    <submittedName>
        <fullName evidence="1">Uncharacterized protein</fullName>
    </submittedName>
</protein>
<keyword evidence="2" id="KW-1185">Reference proteome</keyword>
<dbReference type="Proteomes" id="UP000051952">
    <property type="component" value="Unassembled WGS sequence"/>
</dbReference>
<reference evidence="2" key="1">
    <citation type="submission" date="2015-09" db="EMBL/GenBank/DDBJ databases">
        <authorList>
            <consortium name="Pathogen Informatics"/>
        </authorList>
    </citation>
    <scope>NUCLEOTIDE SEQUENCE [LARGE SCALE GENOMIC DNA]</scope>
    <source>
        <strain evidence="2">Lake Konstanz</strain>
    </source>
</reference>
<proteinExistence type="predicted"/>
<dbReference type="EMBL" id="CYKH01000710">
    <property type="protein sequence ID" value="CUG23176.1"/>
    <property type="molecule type" value="Genomic_DNA"/>
</dbReference>
<sequence length="112" mass="12476">MGWRAKERTIKEYMRAPLPKMLNVNEFLRKDGRLGNDCGLELPLQERDDMVAMLKAALLPARSSGRVNVASCSSPRGSGKATLAKWFVSKYRRDAAKYVWAGHCAQLHGLVG</sequence>
<evidence type="ECO:0000313" key="1">
    <source>
        <dbReference type="EMBL" id="CUG23176.1"/>
    </source>
</evidence>
<evidence type="ECO:0000313" key="2">
    <source>
        <dbReference type="Proteomes" id="UP000051952"/>
    </source>
</evidence>
<gene>
    <name evidence="1" type="ORF">BSAL_76115</name>
</gene>
<dbReference type="VEuPathDB" id="TriTrypDB:BSAL_76115"/>
<name>A0A0S4IZN7_BODSA</name>
<accession>A0A0S4IZN7</accession>
<organism evidence="1 2">
    <name type="scientific">Bodo saltans</name>
    <name type="common">Flagellated protozoan</name>
    <dbReference type="NCBI Taxonomy" id="75058"/>
    <lineage>
        <taxon>Eukaryota</taxon>
        <taxon>Discoba</taxon>
        <taxon>Euglenozoa</taxon>
        <taxon>Kinetoplastea</taxon>
        <taxon>Metakinetoplastina</taxon>
        <taxon>Eubodonida</taxon>
        <taxon>Bodonidae</taxon>
        <taxon>Bodo</taxon>
    </lineage>
</organism>
<dbReference type="AlphaFoldDB" id="A0A0S4IZN7"/>